<name>A0A4R5LZJ5_9BURK</name>
<organism evidence="2 3">
    <name type="scientific">Paraburkholderia silviterrae</name>
    <dbReference type="NCBI Taxonomy" id="2528715"/>
    <lineage>
        <taxon>Bacteria</taxon>
        <taxon>Pseudomonadati</taxon>
        <taxon>Pseudomonadota</taxon>
        <taxon>Betaproteobacteria</taxon>
        <taxon>Burkholderiales</taxon>
        <taxon>Burkholderiaceae</taxon>
        <taxon>Paraburkholderia</taxon>
    </lineage>
</organism>
<feature type="domain" description="MaoC-like" evidence="1">
    <location>
        <begin position="19"/>
        <end position="112"/>
    </location>
</feature>
<dbReference type="RefSeq" id="WP_133199564.1">
    <property type="nucleotide sequence ID" value="NZ_JBHUCW010000013.1"/>
</dbReference>
<dbReference type="SUPFAM" id="SSF54637">
    <property type="entry name" value="Thioesterase/thiol ester dehydrase-isomerase"/>
    <property type="match status" value="1"/>
</dbReference>
<dbReference type="InterPro" id="IPR029069">
    <property type="entry name" value="HotDog_dom_sf"/>
</dbReference>
<dbReference type="PANTHER" id="PTHR43664:SF1">
    <property type="entry name" value="BETA-METHYLMALYL-COA DEHYDRATASE"/>
    <property type="match status" value="1"/>
</dbReference>
<comment type="caution">
    <text evidence="2">The sequence shown here is derived from an EMBL/GenBank/DDBJ whole genome shotgun (WGS) entry which is preliminary data.</text>
</comment>
<accession>A0A4R5LZJ5</accession>
<dbReference type="Pfam" id="PF01575">
    <property type="entry name" value="MaoC_dehydratas"/>
    <property type="match status" value="1"/>
</dbReference>
<dbReference type="InterPro" id="IPR002539">
    <property type="entry name" value="MaoC-like_dom"/>
</dbReference>
<reference evidence="2 3" key="1">
    <citation type="submission" date="2019-03" db="EMBL/GenBank/DDBJ databases">
        <title>Paraburkholderia sp. 4M-K11, isolated from subtropical forest soil.</title>
        <authorList>
            <person name="Gao Z.-H."/>
            <person name="Qiu L.-H."/>
        </authorList>
    </citation>
    <scope>NUCLEOTIDE SEQUENCE [LARGE SCALE GENOMIC DNA]</scope>
    <source>
        <strain evidence="2 3">4M-K11</strain>
    </source>
</reference>
<dbReference type="OrthoDB" id="5298629at2"/>
<dbReference type="CDD" id="cd03454">
    <property type="entry name" value="YdeM"/>
    <property type="match status" value="1"/>
</dbReference>
<keyword evidence="3" id="KW-1185">Reference proteome</keyword>
<dbReference type="Proteomes" id="UP000295722">
    <property type="component" value="Unassembled WGS sequence"/>
</dbReference>
<sequence>MGVSYEDLEVGKSYEIGSHTFGREEIVQFAKQYDPQPFHLSEAAGEASHFGGLVASGWHTCSVMMGMLVRNFLDGSTSMGSPGIDEIRWIKPVRVGDTLAMTNFVVSKRVSESKPDRGIVQTRWEGRNQHGELVVTVTSKGLFGLAHAGLAHTGLRQPGGAS</sequence>
<dbReference type="PANTHER" id="PTHR43664">
    <property type="entry name" value="MONOAMINE OXIDASE-RELATED"/>
    <property type="match status" value="1"/>
</dbReference>
<dbReference type="InterPro" id="IPR052342">
    <property type="entry name" value="MCH/BMMD"/>
</dbReference>
<gene>
    <name evidence="2" type="ORF">EYW47_35980</name>
</gene>
<evidence type="ECO:0000259" key="1">
    <source>
        <dbReference type="Pfam" id="PF01575"/>
    </source>
</evidence>
<evidence type="ECO:0000313" key="2">
    <source>
        <dbReference type="EMBL" id="TDG18036.1"/>
    </source>
</evidence>
<evidence type="ECO:0000313" key="3">
    <source>
        <dbReference type="Proteomes" id="UP000295722"/>
    </source>
</evidence>
<proteinExistence type="predicted"/>
<dbReference type="AlphaFoldDB" id="A0A4R5LZJ5"/>
<dbReference type="Gene3D" id="3.10.129.10">
    <property type="entry name" value="Hotdog Thioesterase"/>
    <property type="match status" value="1"/>
</dbReference>
<dbReference type="EMBL" id="SMRP01000036">
    <property type="protein sequence ID" value="TDG18036.1"/>
    <property type="molecule type" value="Genomic_DNA"/>
</dbReference>
<protein>
    <submittedName>
        <fullName evidence="2">MaoC family dehydratase</fullName>
    </submittedName>
</protein>